<keyword evidence="1" id="KW-1133">Transmembrane helix</keyword>
<dbReference type="InterPro" id="IPR012902">
    <property type="entry name" value="N_methyl_site"/>
</dbReference>
<dbReference type="InterPro" id="IPR031982">
    <property type="entry name" value="PilE-like"/>
</dbReference>
<evidence type="ECO:0000313" key="2">
    <source>
        <dbReference type="EMBL" id="SEG76948.1"/>
    </source>
</evidence>
<evidence type="ECO:0000256" key="1">
    <source>
        <dbReference type="SAM" id="Phobius"/>
    </source>
</evidence>
<dbReference type="Gene3D" id="3.30.700.10">
    <property type="entry name" value="Glycoprotein, Type 4 Pilin"/>
    <property type="match status" value="1"/>
</dbReference>
<keyword evidence="1" id="KW-0812">Transmembrane</keyword>
<dbReference type="PROSITE" id="PS00409">
    <property type="entry name" value="PROKAR_NTER_METHYL"/>
    <property type="match status" value="1"/>
</dbReference>
<dbReference type="EMBL" id="FNVQ01000004">
    <property type="protein sequence ID" value="SEG76948.1"/>
    <property type="molecule type" value="Genomic_DNA"/>
</dbReference>
<dbReference type="Pfam" id="PF16732">
    <property type="entry name" value="ComP_DUS"/>
    <property type="match status" value="1"/>
</dbReference>
<gene>
    <name evidence="2" type="ORF">SAMN05444390_104201</name>
</gene>
<accession>A0A1H6CVS5</accession>
<keyword evidence="3" id="KW-1185">Reference proteome</keyword>
<proteinExistence type="predicted"/>
<dbReference type="RefSeq" id="WP_200826832.1">
    <property type="nucleotide sequence ID" value="NZ_FNVQ01000004.1"/>
</dbReference>
<dbReference type="Proteomes" id="UP000236745">
    <property type="component" value="Unassembled WGS sequence"/>
</dbReference>
<name>A0A1H6CVS5_9GAMM</name>
<dbReference type="NCBIfam" id="TIGR02532">
    <property type="entry name" value="IV_pilin_GFxxxE"/>
    <property type="match status" value="1"/>
</dbReference>
<protein>
    <submittedName>
        <fullName evidence="2">Type IV pilus assembly protein PilE</fullName>
    </submittedName>
</protein>
<sequence>MKRQTGFTLIELMIVVAVVGILAAIAYPSYQEYVRKARRADAMNALAEIRIEQEKWRANNTSFTTNLSAPPAGLGVGALSGGSYYSADEHYILEVTSAGTSTFTATAAPTGDQAGDSCGTFAVDREGIDDSGSYADRDCWSR</sequence>
<dbReference type="AlphaFoldDB" id="A0A1H6CVS5"/>
<dbReference type="InterPro" id="IPR045584">
    <property type="entry name" value="Pilin-like"/>
</dbReference>
<evidence type="ECO:0000313" key="3">
    <source>
        <dbReference type="Proteomes" id="UP000236745"/>
    </source>
</evidence>
<dbReference type="SUPFAM" id="SSF54523">
    <property type="entry name" value="Pili subunits"/>
    <property type="match status" value="1"/>
</dbReference>
<dbReference type="PANTHER" id="PTHR30093:SF47">
    <property type="entry name" value="TYPE IV PILUS NON-CORE MINOR PILIN PILE"/>
    <property type="match status" value="1"/>
</dbReference>
<dbReference type="PANTHER" id="PTHR30093">
    <property type="entry name" value="GENERAL SECRETION PATHWAY PROTEIN G"/>
    <property type="match status" value="1"/>
</dbReference>
<dbReference type="Pfam" id="PF07963">
    <property type="entry name" value="N_methyl"/>
    <property type="match status" value="1"/>
</dbReference>
<keyword evidence="1" id="KW-0472">Membrane</keyword>
<dbReference type="GO" id="GO:0043683">
    <property type="term" value="P:type IV pilus assembly"/>
    <property type="evidence" value="ECO:0007669"/>
    <property type="project" value="InterPro"/>
</dbReference>
<feature type="transmembrane region" description="Helical" evidence="1">
    <location>
        <begin position="6"/>
        <end position="30"/>
    </location>
</feature>
<organism evidence="2 3">
    <name type="scientific">Marinobacterium lutimaris</name>
    <dbReference type="NCBI Taxonomy" id="568106"/>
    <lineage>
        <taxon>Bacteria</taxon>
        <taxon>Pseudomonadati</taxon>
        <taxon>Pseudomonadota</taxon>
        <taxon>Gammaproteobacteria</taxon>
        <taxon>Oceanospirillales</taxon>
        <taxon>Oceanospirillaceae</taxon>
        <taxon>Marinobacterium</taxon>
    </lineage>
</organism>
<reference evidence="2 3" key="1">
    <citation type="submission" date="2016-10" db="EMBL/GenBank/DDBJ databases">
        <authorList>
            <person name="de Groot N.N."/>
        </authorList>
    </citation>
    <scope>NUCLEOTIDE SEQUENCE [LARGE SCALE GENOMIC DNA]</scope>
    <source>
        <strain evidence="2 3">DSM 22012</strain>
    </source>
</reference>